<accession>A0ABP9ZL74</accession>
<dbReference type="PANTHER" id="PTHR34047:SF7">
    <property type="entry name" value="RNA-DIRECTED DNA POLYMERASE"/>
    <property type="match status" value="1"/>
</dbReference>
<dbReference type="EMBL" id="BAABWD010000001">
    <property type="protein sequence ID" value="GAA6130215.1"/>
    <property type="molecule type" value="Genomic_DNA"/>
</dbReference>
<keyword evidence="7" id="KW-0051">Antiviral defense</keyword>
<feature type="domain" description="Reverse transcriptase" evidence="10">
    <location>
        <begin position="56"/>
        <end position="315"/>
    </location>
</feature>
<keyword evidence="5" id="KW-0460">Magnesium</keyword>
<evidence type="ECO:0000313" key="12">
    <source>
        <dbReference type="Proteomes" id="UP001486808"/>
    </source>
</evidence>
<comment type="similarity">
    <text evidence="8">Belongs to the bacterial reverse transcriptase family.</text>
</comment>
<dbReference type="CDD" id="cd03487">
    <property type="entry name" value="RT_Bac_retron_II"/>
    <property type="match status" value="1"/>
</dbReference>
<dbReference type="EC" id="2.7.7.49" evidence="1"/>
<gene>
    <name evidence="11" type="ORF">NBRC116187_05750</name>
</gene>
<keyword evidence="12" id="KW-1185">Reference proteome</keyword>
<dbReference type="InterPro" id="IPR000477">
    <property type="entry name" value="RT_dom"/>
</dbReference>
<reference evidence="11 12" key="1">
    <citation type="submission" date="2024-04" db="EMBL/GenBank/DDBJ databases">
        <title>Draft genome sequence of Halopseudomonas sabulinigri NBRC 116187.</title>
        <authorList>
            <person name="Miyakawa T."/>
            <person name="Kusuya Y."/>
            <person name="Miura T."/>
        </authorList>
    </citation>
    <scope>NUCLEOTIDE SEQUENCE [LARGE SCALE GENOMIC DNA]</scope>
    <source>
        <strain evidence="11 12">4NH20-0042</strain>
    </source>
</reference>
<keyword evidence="4" id="KW-0479">Metal-binding</keyword>
<dbReference type="InterPro" id="IPR000123">
    <property type="entry name" value="Reverse_transcriptase_msDNA"/>
</dbReference>
<dbReference type="RefSeq" id="WP_353386298.1">
    <property type="nucleotide sequence ID" value="NZ_BAABWD010000001.1"/>
</dbReference>
<dbReference type="GO" id="GO:0003964">
    <property type="term" value="F:RNA-directed DNA polymerase activity"/>
    <property type="evidence" value="ECO:0007669"/>
    <property type="project" value="UniProtKB-KW"/>
</dbReference>
<evidence type="ECO:0000256" key="8">
    <source>
        <dbReference type="ARBA" id="ARBA00034120"/>
    </source>
</evidence>
<keyword evidence="6 11" id="KW-0695">RNA-directed DNA polymerase</keyword>
<evidence type="ECO:0000259" key="10">
    <source>
        <dbReference type="PROSITE" id="PS50878"/>
    </source>
</evidence>
<dbReference type="InterPro" id="IPR043502">
    <property type="entry name" value="DNA/RNA_pol_sf"/>
</dbReference>
<evidence type="ECO:0000256" key="5">
    <source>
        <dbReference type="ARBA" id="ARBA00022842"/>
    </source>
</evidence>
<dbReference type="SUPFAM" id="SSF56672">
    <property type="entry name" value="DNA/RNA polymerases"/>
    <property type="match status" value="1"/>
</dbReference>
<protein>
    <recommendedName>
        <fullName evidence="1">RNA-directed DNA polymerase</fullName>
        <ecNumber evidence="1">2.7.7.49</ecNumber>
    </recommendedName>
</protein>
<comment type="caution">
    <text evidence="11">The sequence shown here is derived from an EMBL/GenBank/DDBJ whole genome shotgun (WGS) entry which is preliminary data.</text>
</comment>
<evidence type="ECO:0000256" key="6">
    <source>
        <dbReference type="ARBA" id="ARBA00022918"/>
    </source>
</evidence>
<evidence type="ECO:0000256" key="7">
    <source>
        <dbReference type="ARBA" id="ARBA00023118"/>
    </source>
</evidence>
<keyword evidence="3" id="KW-0548">Nucleotidyltransferase</keyword>
<evidence type="ECO:0000256" key="1">
    <source>
        <dbReference type="ARBA" id="ARBA00012493"/>
    </source>
</evidence>
<evidence type="ECO:0000256" key="2">
    <source>
        <dbReference type="ARBA" id="ARBA00022679"/>
    </source>
</evidence>
<evidence type="ECO:0000256" key="3">
    <source>
        <dbReference type="ARBA" id="ARBA00022695"/>
    </source>
</evidence>
<sequence length="394" mass="44678">MEAWSVHHLSKAAQSSLDESSVTHLKAYAQNLQRSGIPVIFTLGHLSKIVGVDYSVLRMTVERRRESANYRMFAIKKRSGGRRHIHSVTGELLRTQQFINSEILQKFEPHPASFAFHPQGGVRACASMHCGARWMFQYDLADFFHSIDEADVYSIFSGMGYRPLLAFEMARVCTTLRLPKHLMHLLNMPNRSSFGKNYILYQKVIDARGFGVLPSPSPMGVLPQGAPTSPMLSNLAAYKLDVELTEFADNYGFIYTRYADDLTFSSIENFPKELSIGDIHRSVIGIIRKNKFIENRTKTRVAGPGSKKTVLGLLVDGDLPRLSKETYKRIDRHLYAIKKYGITAVSNYEKFETPLGFYNHLAGLVAFVKDVDIQRWNEFHSRFSSINSPTKINN</sequence>
<evidence type="ECO:0000313" key="11">
    <source>
        <dbReference type="EMBL" id="GAA6130215.1"/>
    </source>
</evidence>
<evidence type="ECO:0000256" key="4">
    <source>
        <dbReference type="ARBA" id="ARBA00022723"/>
    </source>
</evidence>
<proteinExistence type="inferred from homology"/>
<name>A0ABP9ZL74_9GAMM</name>
<dbReference type="Proteomes" id="UP001486808">
    <property type="component" value="Unassembled WGS sequence"/>
</dbReference>
<dbReference type="PROSITE" id="PS50878">
    <property type="entry name" value="RT_POL"/>
    <property type="match status" value="1"/>
</dbReference>
<dbReference type="InterPro" id="IPR051083">
    <property type="entry name" value="GrpII_Intron_Splice-Mob/Def"/>
</dbReference>
<keyword evidence="2" id="KW-0808">Transferase</keyword>
<dbReference type="PANTHER" id="PTHR34047">
    <property type="entry name" value="NUCLEAR INTRON MATURASE 1, MITOCHONDRIAL-RELATED"/>
    <property type="match status" value="1"/>
</dbReference>
<evidence type="ECO:0000256" key="9">
    <source>
        <dbReference type="ARBA" id="ARBA00048173"/>
    </source>
</evidence>
<organism evidence="11 12">
    <name type="scientific">Halopseudomonas sabulinigri</name>
    <dbReference type="NCBI Taxonomy" id="472181"/>
    <lineage>
        <taxon>Bacteria</taxon>
        <taxon>Pseudomonadati</taxon>
        <taxon>Pseudomonadota</taxon>
        <taxon>Gammaproteobacteria</taxon>
        <taxon>Pseudomonadales</taxon>
        <taxon>Pseudomonadaceae</taxon>
        <taxon>Halopseudomonas</taxon>
    </lineage>
</organism>
<comment type="catalytic activity">
    <reaction evidence="9">
        <text>DNA(n) + a 2'-deoxyribonucleoside 5'-triphosphate = DNA(n+1) + diphosphate</text>
        <dbReference type="Rhea" id="RHEA:22508"/>
        <dbReference type="Rhea" id="RHEA-COMP:17339"/>
        <dbReference type="Rhea" id="RHEA-COMP:17340"/>
        <dbReference type="ChEBI" id="CHEBI:33019"/>
        <dbReference type="ChEBI" id="CHEBI:61560"/>
        <dbReference type="ChEBI" id="CHEBI:173112"/>
        <dbReference type="EC" id="2.7.7.49"/>
    </reaction>
</comment>